<keyword evidence="3" id="KW-1185">Reference proteome</keyword>
<accession>A0ABU8Q338</accession>
<dbReference type="InterPro" id="IPR018684">
    <property type="entry name" value="DUF2171"/>
</dbReference>
<proteinExistence type="predicted"/>
<feature type="compositionally biased region" description="Basic and acidic residues" evidence="1">
    <location>
        <begin position="40"/>
        <end position="72"/>
    </location>
</feature>
<dbReference type="EMBL" id="JBBGZA010000001">
    <property type="protein sequence ID" value="MEJ5094138.1"/>
    <property type="molecule type" value="Genomic_DNA"/>
</dbReference>
<evidence type="ECO:0000313" key="2">
    <source>
        <dbReference type="EMBL" id="MEJ5094138.1"/>
    </source>
</evidence>
<feature type="compositionally biased region" description="Gly residues" evidence="1">
    <location>
        <begin position="147"/>
        <end position="157"/>
    </location>
</feature>
<gene>
    <name evidence="2" type="ORF">WH159_06245</name>
</gene>
<sequence>MAYERYPRGRGTAGDYGQDFGSGRDYTYSSARDYAAAGYDEDRGRGGYRRDEGRGYGERDYGGRDYGNRDYGARNFGGEGSGGYGGGRYRDRGSSQPYRGSYASDGHRFTDVDNQDEGGSWDRDHRYGGDRNSGGRYLGDRDQRPRGGYGASSGYGERGFVDRSHGERGYGERSFGERSHGERDHHRGYGAQNRFRDRDDRDERRFGGRPQGYDHDERGFLERAGDEVRSWFGDEEAERRRELDQRYDEQRERRDDRYGHDPHYSNWRSNQLAEFDRDYDEYRQEHASKFHNEFSSWRTERQGQRTSLNRVHEHMEVVGSDGQHVGTVDKVRGDRILLTKNDADAHGRHHSIPSRWIETVDDKVKIRKTADEAKRHWRDEEHSQAMFGDDAQGGSGAGRGVGGSGTTGSSTTGTTSTTGTLGTVGATANTGGTSGTGTAAGSSTTGGTTPQGGSTFR</sequence>
<feature type="compositionally biased region" description="Low complexity" evidence="1">
    <location>
        <begin position="407"/>
        <end position="457"/>
    </location>
</feature>
<comment type="caution">
    <text evidence="2">The sequence shown here is derived from an EMBL/GenBank/DDBJ whole genome shotgun (WGS) entry which is preliminary data.</text>
</comment>
<dbReference type="Pfam" id="PF09939">
    <property type="entry name" value="DUF2171"/>
    <property type="match status" value="1"/>
</dbReference>
<feature type="region of interest" description="Disordered" evidence="1">
    <location>
        <begin position="239"/>
        <end position="262"/>
    </location>
</feature>
<reference evidence="2 3" key="1">
    <citation type="submission" date="2023-12" db="EMBL/GenBank/DDBJ databases">
        <title>Gut-associated functions are favored during microbiome assembly across C. elegans life.</title>
        <authorList>
            <person name="Zimmermann J."/>
        </authorList>
    </citation>
    <scope>NUCLEOTIDE SEQUENCE [LARGE SCALE GENOMIC DNA]</scope>
    <source>
        <strain evidence="2 3">JUb134</strain>
    </source>
</reference>
<organism evidence="2 3">
    <name type="scientific">Sphingomonas molluscorum</name>
    <dbReference type="NCBI Taxonomy" id="418184"/>
    <lineage>
        <taxon>Bacteria</taxon>
        <taxon>Pseudomonadati</taxon>
        <taxon>Pseudomonadota</taxon>
        <taxon>Alphaproteobacteria</taxon>
        <taxon>Sphingomonadales</taxon>
        <taxon>Sphingomonadaceae</taxon>
        <taxon>Sphingomonas</taxon>
    </lineage>
</organism>
<feature type="compositionally biased region" description="Basic and acidic residues" evidence="1">
    <location>
        <begin position="159"/>
        <end position="187"/>
    </location>
</feature>
<evidence type="ECO:0000256" key="1">
    <source>
        <dbReference type="SAM" id="MobiDB-lite"/>
    </source>
</evidence>
<name>A0ABU8Q338_9SPHN</name>
<dbReference type="NCBIfam" id="NF033157">
    <property type="entry name" value="SWFGD_domain"/>
    <property type="match status" value="1"/>
</dbReference>
<protein>
    <submittedName>
        <fullName evidence="2">DUF2171 domain-containing protein</fullName>
    </submittedName>
</protein>
<dbReference type="Proteomes" id="UP001380365">
    <property type="component" value="Unassembled WGS sequence"/>
</dbReference>
<feature type="compositionally biased region" description="Basic and acidic residues" evidence="1">
    <location>
        <begin position="194"/>
        <end position="220"/>
    </location>
</feature>
<dbReference type="RefSeq" id="WP_132882518.1">
    <property type="nucleotide sequence ID" value="NZ_JBBGZA010000001.1"/>
</dbReference>
<feature type="region of interest" description="Disordered" evidence="1">
    <location>
        <begin position="371"/>
        <end position="457"/>
    </location>
</feature>
<feature type="compositionally biased region" description="Basic and acidic residues" evidence="1">
    <location>
        <begin position="371"/>
        <end position="383"/>
    </location>
</feature>
<feature type="compositionally biased region" description="Gly residues" evidence="1">
    <location>
        <begin position="75"/>
        <end position="87"/>
    </location>
</feature>
<feature type="compositionally biased region" description="Basic and acidic residues" evidence="1">
    <location>
        <begin position="120"/>
        <end position="129"/>
    </location>
</feature>
<feature type="compositionally biased region" description="Gly residues" evidence="1">
    <location>
        <begin position="391"/>
        <end position="406"/>
    </location>
</feature>
<dbReference type="InterPro" id="IPR047800">
    <property type="entry name" value="SWFGD_dom"/>
</dbReference>
<evidence type="ECO:0000313" key="3">
    <source>
        <dbReference type="Proteomes" id="UP001380365"/>
    </source>
</evidence>
<feature type="region of interest" description="Disordered" evidence="1">
    <location>
        <begin position="1"/>
        <end position="220"/>
    </location>
</feature>